<dbReference type="InterPro" id="IPR014721">
    <property type="entry name" value="Ribsml_uS5_D2-typ_fold_subgr"/>
</dbReference>
<reference evidence="7" key="1">
    <citation type="journal article" date="2020" name="Fungal Divers.">
        <title>Resolving the Mortierellaceae phylogeny through synthesis of multi-gene phylogenetics and phylogenomics.</title>
        <authorList>
            <person name="Vandepol N."/>
            <person name="Liber J."/>
            <person name="Desiro A."/>
            <person name="Na H."/>
            <person name="Kennedy M."/>
            <person name="Barry K."/>
            <person name="Grigoriev I.V."/>
            <person name="Miller A.N."/>
            <person name="O'Donnell K."/>
            <person name="Stajich J.E."/>
            <person name="Bonito G."/>
        </authorList>
    </citation>
    <scope>NUCLEOTIDE SEQUENCE</scope>
    <source>
        <strain evidence="7">NVP60</strain>
    </source>
</reference>
<keyword evidence="4" id="KW-0378">Hydrolase</keyword>
<keyword evidence="2" id="KW-0540">Nuclease</keyword>
<evidence type="ECO:0000256" key="5">
    <source>
        <dbReference type="ARBA" id="ARBA00022884"/>
    </source>
</evidence>
<comment type="caution">
    <text evidence="7">The sequence shown here is derived from an EMBL/GenBank/DDBJ whole genome shotgun (WGS) entry which is preliminary data.</text>
</comment>
<keyword evidence="5" id="KW-0694">RNA-binding</keyword>
<name>A0A9P6R5J6_9FUNG</name>
<organism evidence="7 8">
    <name type="scientific">Linnemannia gamsii</name>
    <dbReference type="NCBI Taxonomy" id="64522"/>
    <lineage>
        <taxon>Eukaryota</taxon>
        <taxon>Fungi</taxon>
        <taxon>Fungi incertae sedis</taxon>
        <taxon>Mucoromycota</taxon>
        <taxon>Mortierellomycotina</taxon>
        <taxon>Mortierellomycetes</taxon>
        <taxon>Mortierellales</taxon>
        <taxon>Mortierellaceae</taxon>
        <taxon>Linnemannia</taxon>
    </lineage>
</organism>
<dbReference type="Gene3D" id="3.30.230.10">
    <property type="match status" value="1"/>
</dbReference>
<dbReference type="InterPro" id="IPR000100">
    <property type="entry name" value="RNase_P"/>
</dbReference>
<dbReference type="EMBL" id="JAAAIN010000546">
    <property type="protein sequence ID" value="KAG0313119.1"/>
    <property type="molecule type" value="Genomic_DNA"/>
</dbReference>
<evidence type="ECO:0000313" key="7">
    <source>
        <dbReference type="EMBL" id="KAG0313119.1"/>
    </source>
</evidence>
<evidence type="ECO:0000256" key="3">
    <source>
        <dbReference type="ARBA" id="ARBA00022759"/>
    </source>
</evidence>
<accession>A0A9P6R5J6</accession>
<dbReference type="Pfam" id="PF00825">
    <property type="entry name" value="Ribonuclease_P"/>
    <property type="match status" value="1"/>
</dbReference>
<sequence>MEEYSQAMAVYRQNQLELDGILESSTYTTISPDSTASSAPLSPILRTTVATTVTPLPLPKPSPFIRQYSLRNLRRYPATVDAPHPPYRVVYVISKKIVSKLAVHRNLCRKKLSAAVEAVFREHARPGYEFMFFAKHQCVTTSQEDLEEMLIKTLADPNLYADTASRGRYSTSAKSIGSTTTTMTSQLPAPIASVTQGSGIAEKSTVKIRWKNNQPPLKWNWWKHALPNPLGRTRQPNEYLNMHCPKPPKEESVGDSAEQKDAVSAKAKE</sequence>
<keyword evidence="8" id="KW-1185">Reference proteome</keyword>
<evidence type="ECO:0000256" key="1">
    <source>
        <dbReference type="ARBA" id="ARBA00022694"/>
    </source>
</evidence>
<protein>
    <submittedName>
        <fullName evidence="7">Uncharacterized protein</fullName>
    </submittedName>
</protein>
<dbReference type="Proteomes" id="UP000823405">
    <property type="component" value="Unassembled WGS sequence"/>
</dbReference>
<feature type="compositionally biased region" description="Basic and acidic residues" evidence="6">
    <location>
        <begin position="247"/>
        <end position="269"/>
    </location>
</feature>
<dbReference type="GO" id="GO:0000049">
    <property type="term" value="F:tRNA binding"/>
    <property type="evidence" value="ECO:0007669"/>
    <property type="project" value="InterPro"/>
</dbReference>
<evidence type="ECO:0000256" key="4">
    <source>
        <dbReference type="ARBA" id="ARBA00022801"/>
    </source>
</evidence>
<evidence type="ECO:0000313" key="8">
    <source>
        <dbReference type="Proteomes" id="UP000823405"/>
    </source>
</evidence>
<dbReference type="AlphaFoldDB" id="A0A9P6R5J6"/>
<dbReference type="GO" id="GO:0008033">
    <property type="term" value="P:tRNA processing"/>
    <property type="evidence" value="ECO:0007669"/>
    <property type="project" value="UniProtKB-KW"/>
</dbReference>
<proteinExistence type="predicted"/>
<keyword evidence="1" id="KW-0819">tRNA processing</keyword>
<feature type="region of interest" description="Disordered" evidence="6">
    <location>
        <begin position="233"/>
        <end position="269"/>
    </location>
</feature>
<gene>
    <name evidence="7" type="ORF">BGZ97_010511</name>
</gene>
<dbReference type="GO" id="GO:0004526">
    <property type="term" value="F:ribonuclease P activity"/>
    <property type="evidence" value="ECO:0007669"/>
    <property type="project" value="InterPro"/>
</dbReference>
<keyword evidence="3" id="KW-0255">Endonuclease</keyword>
<dbReference type="InterPro" id="IPR020568">
    <property type="entry name" value="Ribosomal_Su5_D2-typ_SF"/>
</dbReference>
<evidence type="ECO:0000256" key="6">
    <source>
        <dbReference type="SAM" id="MobiDB-lite"/>
    </source>
</evidence>
<dbReference type="OrthoDB" id="2383663at2759"/>
<dbReference type="SUPFAM" id="SSF54211">
    <property type="entry name" value="Ribosomal protein S5 domain 2-like"/>
    <property type="match status" value="1"/>
</dbReference>
<evidence type="ECO:0000256" key="2">
    <source>
        <dbReference type="ARBA" id="ARBA00022722"/>
    </source>
</evidence>